<feature type="compositionally biased region" description="Gly residues" evidence="8">
    <location>
        <begin position="694"/>
        <end position="704"/>
    </location>
</feature>
<feature type="compositionally biased region" description="Polar residues" evidence="8">
    <location>
        <begin position="737"/>
        <end position="766"/>
    </location>
</feature>
<sequence>MTSVVEPTDTPIASRSGRRWQPWALTGICALAALLYLWGIGDSWGNTYYSAAVKSMSTGFENFFFGSLDPAGVVTVDKPPMALWAQVLSVKVFGYNQFAVLFPQAVFGVAAVFLLHRAVRRWAGEHAALIAALVLALTPITVVINRDNNPDTLLVLLVVAAAYAVTRACGGQRATSWLLLAAFLVGCGFTTKMLQAWMVLPAFVAAYLIGGRSSWARKAVDLAGAAVVLVVSSFWWVAATALWPEPKPYIGGSENGSAWDLVFGYNGFGRIFGENRGGGGGPGGGGPGGASGAPGAAGGSGGSAGSAGGAGGGPPGGGGGAGFGGEPGLLRMFGDTLGGQISWLLPLCGLVLVAGILRLRSGAAVDRDRLAGWVLWSGWLIVVAGTLSYAQGTMHPYYTTMIAPAIGALVGAGIVRFWHWYRETSGKAWWLLPLGVALSVAWALELVARNPDWNRWAGYLAVGFGVLALLALLLGRNGRNGIARGGLALGLAAVLTVPAAWSAIGAFSSTQAMEGTNPTAGPATGMFGGGGGPGGSGGPGGRGGFGGGDASGEGPATLPGQGGMPGQGGTPPNGSGGTGSDDGTSDGDDSQEAGGPSNGGGRSGSGMRGGSGGPGGGASLSEQQRALLDYVRTNAGDRDIPLAVEGGAMSATSYIINSDVTVVGMGGFTGSDDAPSVEQLTEWQDSGRLGFVLLGGGMGGGPPGGSSQENSQGNSQDPSGGSGAMPGMGGNVRSERQQWVGSNCTSVDPQTWGGSSDSSQELYRCE</sequence>
<dbReference type="Proteomes" id="UP000199301">
    <property type="component" value="Unassembled WGS sequence"/>
</dbReference>
<organism evidence="12 13">
    <name type="scientific">Actinopolyspora saharensis</name>
    <dbReference type="NCBI Taxonomy" id="995062"/>
    <lineage>
        <taxon>Bacteria</taxon>
        <taxon>Bacillati</taxon>
        <taxon>Actinomycetota</taxon>
        <taxon>Actinomycetes</taxon>
        <taxon>Actinopolysporales</taxon>
        <taxon>Actinopolysporaceae</taxon>
        <taxon>Actinopolyspora</taxon>
    </lineage>
</organism>
<evidence type="ECO:0000256" key="1">
    <source>
        <dbReference type="ARBA" id="ARBA00004651"/>
    </source>
</evidence>
<feature type="region of interest" description="Disordered" evidence="8">
    <location>
        <begin position="276"/>
        <end position="320"/>
    </location>
</feature>
<gene>
    <name evidence="12" type="ORF">SAMN04489718_0913</name>
</gene>
<feature type="transmembrane region" description="Helical" evidence="9">
    <location>
        <begin position="371"/>
        <end position="390"/>
    </location>
</feature>
<dbReference type="OrthoDB" id="5241882at2"/>
<dbReference type="InterPro" id="IPR056785">
    <property type="entry name" value="YkcA/B-like_C"/>
</dbReference>
<evidence type="ECO:0000256" key="4">
    <source>
        <dbReference type="ARBA" id="ARBA00022679"/>
    </source>
</evidence>
<evidence type="ECO:0000259" key="10">
    <source>
        <dbReference type="Pfam" id="PF13231"/>
    </source>
</evidence>
<feature type="domain" description="Glycosyltransferase RgtA/B/C/D-like" evidence="10">
    <location>
        <begin position="77"/>
        <end position="236"/>
    </location>
</feature>
<feature type="transmembrane region" description="Helical" evidence="9">
    <location>
        <begin position="402"/>
        <end position="421"/>
    </location>
</feature>
<dbReference type="RefSeq" id="WP_092521279.1">
    <property type="nucleotide sequence ID" value="NZ_FNKO01000001.1"/>
</dbReference>
<name>A0A1H0Z9T5_9ACTN</name>
<keyword evidence="6 9" id="KW-1133">Transmembrane helix</keyword>
<dbReference type="AlphaFoldDB" id="A0A1H0Z9T5"/>
<feature type="domain" description="Putative mannosyltransferase YkcA/B-like C-terminal" evidence="11">
    <location>
        <begin position="627"/>
        <end position="701"/>
    </location>
</feature>
<feature type="compositionally biased region" description="Gly residues" evidence="8">
    <location>
        <begin position="720"/>
        <end position="730"/>
    </location>
</feature>
<feature type="transmembrane region" description="Helical" evidence="9">
    <location>
        <begin position="127"/>
        <end position="146"/>
    </location>
</feature>
<dbReference type="PANTHER" id="PTHR33908:SF3">
    <property type="entry name" value="UNDECAPRENYL PHOSPHATE-ALPHA-4-AMINO-4-DEOXY-L-ARABINOSE ARABINOSYL TRANSFERASE"/>
    <property type="match status" value="1"/>
</dbReference>
<evidence type="ECO:0000313" key="13">
    <source>
        <dbReference type="Proteomes" id="UP000199301"/>
    </source>
</evidence>
<dbReference type="STRING" id="995062.SAMN04489718_0913"/>
<evidence type="ECO:0000256" key="3">
    <source>
        <dbReference type="ARBA" id="ARBA00022676"/>
    </source>
</evidence>
<feature type="transmembrane region" description="Helical" evidence="9">
    <location>
        <begin position="456"/>
        <end position="475"/>
    </location>
</feature>
<feature type="transmembrane region" description="Helical" evidence="9">
    <location>
        <begin position="341"/>
        <end position="359"/>
    </location>
</feature>
<accession>A0A1H0Z9T5</accession>
<evidence type="ECO:0000256" key="2">
    <source>
        <dbReference type="ARBA" id="ARBA00022475"/>
    </source>
</evidence>
<reference evidence="13" key="1">
    <citation type="submission" date="2016-10" db="EMBL/GenBank/DDBJ databases">
        <authorList>
            <person name="Varghese N."/>
            <person name="Submissions S."/>
        </authorList>
    </citation>
    <scope>NUCLEOTIDE SEQUENCE [LARGE SCALE GENOMIC DNA]</scope>
    <source>
        <strain evidence="13">DSM 45459</strain>
    </source>
</reference>
<feature type="transmembrane region" description="Helical" evidence="9">
    <location>
        <begin position="93"/>
        <end position="115"/>
    </location>
</feature>
<feature type="compositionally biased region" description="Gly residues" evidence="8">
    <location>
        <begin position="560"/>
        <end position="580"/>
    </location>
</feature>
<evidence type="ECO:0000313" key="12">
    <source>
        <dbReference type="EMBL" id="SDQ23921.1"/>
    </source>
</evidence>
<dbReference type="GO" id="GO:0005886">
    <property type="term" value="C:plasma membrane"/>
    <property type="evidence" value="ECO:0007669"/>
    <property type="project" value="UniProtKB-SubCell"/>
</dbReference>
<feature type="region of interest" description="Disordered" evidence="8">
    <location>
        <begin position="694"/>
        <end position="766"/>
    </location>
</feature>
<evidence type="ECO:0000256" key="6">
    <source>
        <dbReference type="ARBA" id="ARBA00022989"/>
    </source>
</evidence>
<evidence type="ECO:0000256" key="5">
    <source>
        <dbReference type="ARBA" id="ARBA00022692"/>
    </source>
</evidence>
<proteinExistence type="predicted"/>
<feature type="transmembrane region" description="Helical" evidence="9">
    <location>
        <begin position="197"/>
        <end position="215"/>
    </location>
</feature>
<feature type="region of interest" description="Disordered" evidence="8">
    <location>
        <begin position="515"/>
        <end position="620"/>
    </location>
</feature>
<feature type="compositionally biased region" description="Low complexity" evidence="8">
    <location>
        <begin position="705"/>
        <end position="719"/>
    </location>
</feature>
<feature type="transmembrane region" description="Helical" evidence="9">
    <location>
        <begin position="222"/>
        <end position="243"/>
    </location>
</feature>
<dbReference type="GO" id="GO:0016763">
    <property type="term" value="F:pentosyltransferase activity"/>
    <property type="evidence" value="ECO:0007669"/>
    <property type="project" value="TreeGrafter"/>
</dbReference>
<keyword evidence="2" id="KW-1003">Cell membrane</keyword>
<dbReference type="PANTHER" id="PTHR33908">
    <property type="entry name" value="MANNOSYLTRANSFERASE YKCB-RELATED"/>
    <property type="match status" value="1"/>
</dbReference>
<dbReference type="Pfam" id="PF13231">
    <property type="entry name" value="PMT_2"/>
    <property type="match status" value="1"/>
</dbReference>
<dbReference type="Pfam" id="PF24878">
    <property type="entry name" value="YkcB_C"/>
    <property type="match status" value="1"/>
</dbReference>
<keyword evidence="7 9" id="KW-0472">Membrane</keyword>
<protein>
    <submittedName>
        <fullName evidence="12">4-amino-4-deoxy-L-arabinose transferase</fullName>
    </submittedName>
</protein>
<feature type="compositionally biased region" description="Gly residues" evidence="8">
    <location>
        <begin position="596"/>
        <end position="618"/>
    </location>
</feature>
<dbReference type="GO" id="GO:0009103">
    <property type="term" value="P:lipopolysaccharide biosynthetic process"/>
    <property type="evidence" value="ECO:0007669"/>
    <property type="project" value="UniProtKB-ARBA"/>
</dbReference>
<evidence type="ECO:0000256" key="7">
    <source>
        <dbReference type="ARBA" id="ARBA00023136"/>
    </source>
</evidence>
<feature type="transmembrane region" description="Helical" evidence="9">
    <location>
        <begin position="487"/>
        <end position="507"/>
    </location>
</feature>
<feature type="transmembrane region" description="Helical" evidence="9">
    <location>
        <begin position="23"/>
        <end position="41"/>
    </location>
</feature>
<evidence type="ECO:0000256" key="8">
    <source>
        <dbReference type="SAM" id="MobiDB-lite"/>
    </source>
</evidence>
<evidence type="ECO:0000256" key="9">
    <source>
        <dbReference type="SAM" id="Phobius"/>
    </source>
</evidence>
<feature type="compositionally biased region" description="Gly residues" evidence="8">
    <location>
        <begin position="526"/>
        <end position="551"/>
    </location>
</feature>
<feature type="transmembrane region" description="Helical" evidence="9">
    <location>
        <begin position="428"/>
        <end position="444"/>
    </location>
</feature>
<dbReference type="InterPro" id="IPR050297">
    <property type="entry name" value="LipidA_mod_glycosyltrf_83"/>
</dbReference>
<dbReference type="GO" id="GO:0010041">
    <property type="term" value="P:response to iron(III) ion"/>
    <property type="evidence" value="ECO:0007669"/>
    <property type="project" value="TreeGrafter"/>
</dbReference>
<keyword evidence="13" id="KW-1185">Reference proteome</keyword>
<keyword evidence="3" id="KW-0328">Glycosyltransferase</keyword>
<dbReference type="EMBL" id="FNKO01000001">
    <property type="protein sequence ID" value="SDQ23921.1"/>
    <property type="molecule type" value="Genomic_DNA"/>
</dbReference>
<comment type="subcellular location">
    <subcellularLocation>
        <location evidence="1">Cell membrane</location>
        <topology evidence="1">Multi-pass membrane protein</topology>
    </subcellularLocation>
</comment>
<evidence type="ECO:0000259" key="11">
    <source>
        <dbReference type="Pfam" id="PF24878"/>
    </source>
</evidence>
<dbReference type="InterPro" id="IPR038731">
    <property type="entry name" value="RgtA/B/C-like"/>
</dbReference>
<keyword evidence="5 9" id="KW-0812">Transmembrane</keyword>
<keyword evidence="4 12" id="KW-0808">Transferase</keyword>